<dbReference type="SUPFAM" id="SSF48239">
    <property type="entry name" value="Terpenoid cyclases/Protein prenyltransferases"/>
    <property type="match status" value="1"/>
</dbReference>
<dbReference type="GO" id="GO:0016787">
    <property type="term" value="F:hydrolase activity"/>
    <property type="evidence" value="ECO:0007669"/>
    <property type="project" value="UniProtKB-KW"/>
</dbReference>
<dbReference type="GO" id="GO:0046872">
    <property type="term" value="F:metal ion binding"/>
    <property type="evidence" value="ECO:0007669"/>
    <property type="project" value="UniProtKB-KW"/>
</dbReference>
<comment type="caution">
    <text evidence="7">The sequence shown here is derived from an EMBL/GenBank/DDBJ whole genome shotgun (WGS) entry which is preliminary data.</text>
</comment>
<gene>
    <name evidence="7" type="ORF">DW848_16415</name>
</gene>
<dbReference type="InterPro" id="IPR004843">
    <property type="entry name" value="Calcineurin-like_PHP"/>
</dbReference>
<dbReference type="SUPFAM" id="SSF56219">
    <property type="entry name" value="DNase I-like"/>
    <property type="match status" value="1"/>
</dbReference>
<dbReference type="Gene3D" id="3.60.21.10">
    <property type="match status" value="1"/>
</dbReference>
<dbReference type="InterPro" id="IPR050884">
    <property type="entry name" value="CNP_phosphodiesterase-III"/>
</dbReference>
<dbReference type="SUPFAM" id="SSF56300">
    <property type="entry name" value="Metallo-dependent phosphatases"/>
    <property type="match status" value="1"/>
</dbReference>
<evidence type="ECO:0008006" key="9">
    <source>
        <dbReference type="Google" id="ProtNLM"/>
    </source>
</evidence>
<evidence type="ECO:0000256" key="2">
    <source>
        <dbReference type="ARBA" id="ARBA00022801"/>
    </source>
</evidence>
<evidence type="ECO:0000259" key="5">
    <source>
        <dbReference type="Pfam" id="PF00149"/>
    </source>
</evidence>
<dbReference type="Pfam" id="PF03372">
    <property type="entry name" value="Exo_endo_phos"/>
    <property type="match status" value="1"/>
</dbReference>
<feature type="domain" description="Endonuclease/exonuclease/phosphatase" evidence="6">
    <location>
        <begin position="4"/>
        <end position="193"/>
    </location>
</feature>
<evidence type="ECO:0000259" key="6">
    <source>
        <dbReference type="Pfam" id="PF03372"/>
    </source>
</evidence>
<evidence type="ECO:0000256" key="4">
    <source>
        <dbReference type="ARBA" id="ARBA00025742"/>
    </source>
</evidence>
<dbReference type="Proteomes" id="UP000286104">
    <property type="component" value="Unassembled WGS sequence"/>
</dbReference>
<dbReference type="InterPro" id="IPR008930">
    <property type="entry name" value="Terpenoid_cyclase/PrenylTrfase"/>
</dbReference>
<reference evidence="7 8" key="1">
    <citation type="submission" date="2018-08" db="EMBL/GenBank/DDBJ databases">
        <title>A genome reference for cultivated species of the human gut microbiota.</title>
        <authorList>
            <person name="Zou Y."/>
            <person name="Xue W."/>
            <person name="Luo G."/>
        </authorList>
    </citation>
    <scope>NUCLEOTIDE SEQUENCE [LARGE SCALE GENOMIC DNA]</scope>
    <source>
        <strain evidence="7 8">AM36-3AA</strain>
    </source>
</reference>
<dbReference type="Gene3D" id="3.60.10.10">
    <property type="entry name" value="Endonuclease/exonuclease/phosphatase"/>
    <property type="match status" value="1"/>
</dbReference>
<dbReference type="Pfam" id="PF00149">
    <property type="entry name" value="Metallophos"/>
    <property type="match status" value="1"/>
</dbReference>
<comment type="similarity">
    <text evidence="4">Belongs to the cyclic nucleotide phosphodiesterase class-III family.</text>
</comment>
<dbReference type="Gene3D" id="1.50.10.20">
    <property type="match status" value="1"/>
</dbReference>
<accession>A0A413ZWE2</accession>
<evidence type="ECO:0000313" key="7">
    <source>
        <dbReference type="EMBL" id="RHC34119.1"/>
    </source>
</evidence>
<dbReference type="EMBL" id="QSHU01000045">
    <property type="protein sequence ID" value="RHC34119.1"/>
    <property type="molecule type" value="Genomic_DNA"/>
</dbReference>
<evidence type="ECO:0000256" key="3">
    <source>
        <dbReference type="ARBA" id="ARBA00023004"/>
    </source>
</evidence>
<dbReference type="PANTHER" id="PTHR42988">
    <property type="entry name" value="PHOSPHOHYDROLASE"/>
    <property type="match status" value="1"/>
</dbReference>
<dbReference type="InterPro" id="IPR005135">
    <property type="entry name" value="Endo/exonuclease/phosphatase"/>
</dbReference>
<dbReference type="RefSeq" id="WP_118390438.1">
    <property type="nucleotide sequence ID" value="NZ_QSHU01000045.1"/>
</dbReference>
<proteinExistence type="inferred from homology"/>
<protein>
    <recommendedName>
        <fullName evidence="9">Calcineurin-like phosphoesterase domain-containing protein</fullName>
    </recommendedName>
</protein>
<keyword evidence="1" id="KW-0479">Metal-binding</keyword>
<dbReference type="PANTHER" id="PTHR42988:SF2">
    <property type="entry name" value="CYCLIC NUCLEOTIDE PHOSPHODIESTERASE CBUA0032-RELATED"/>
    <property type="match status" value="1"/>
</dbReference>
<keyword evidence="2" id="KW-0378">Hydrolase</keyword>
<keyword evidence="3" id="KW-0408">Iron</keyword>
<feature type="domain" description="Calcineurin-like phosphoesterase" evidence="5">
    <location>
        <begin position="245"/>
        <end position="542"/>
    </location>
</feature>
<organism evidence="7 8">
    <name type="scientific">Agathobacter rectalis</name>
    <dbReference type="NCBI Taxonomy" id="39491"/>
    <lineage>
        <taxon>Bacteria</taxon>
        <taxon>Bacillati</taxon>
        <taxon>Bacillota</taxon>
        <taxon>Clostridia</taxon>
        <taxon>Lachnospirales</taxon>
        <taxon>Lachnospiraceae</taxon>
        <taxon>Agathobacter</taxon>
    </lineage>
</organism>
<dbReference type="InterPro" id="IPR036691">
    <property type="entry name" value="Endo/exonu/phosph_ase_sf"/>
</dbReference>
<evidence type="ECO:0000256" key="1">
    <source>
        <dbReference type="ARBA" id="ARBA00022723"/>
    </source>
</evidence>
<dbReference type="InterPro" id="IPR029052">
    <property type="entry name" value="Metallo-depent_PP-like"/>
</dbReference>
<name>A0A413ZWE2_9FIRM</name>
<sequence length="930" mass="107714">MRLATWNIGSALGQDIYKNVEYIVQNIEKNLVDVLCLQEVVTSGDATNFIDELQRRLSFKYSRFYELSSAHLEDSTMMGIAVLSRYSIEESFEIKLTNPNIVFNKNGKEIRSDDKGFLVTEILYKGKKVKIVTGHMLPFHSLGSDSKNYGYLYEEMYSKVKIFCNGFPFILCGDFNSSKFESLVKEISVDMLNVFHEATRYNGNQNDYIFISKELLCKSYRVDMNEYDHFLCVCEVELKSETDLNVLHLSDIHYLSRDYSIDEKSRLAKVKESDIRKRFFSEKMLDFIEPLDYVVVSGDITTGGNREGFKQFENFVREMQDRKVFPPSNHFVIVPGNHDVGKNNRWDDFAGVLGGSFVRPWIEDIDINPHDLLRKFSDLFENDIEDIFGFINDRVTLEKVHFPFLLDISNRIFIYAFNSSSISRTNIILEDEDEDFIKRLKSKKMSRDVNQLLNILEKELQIDPARVDPQELFLFDEFIKRIEMKVDLSTFHKIAVLHHHTTTISCTEEVKKFDTIVNAGTFKKMLSDNGFQIVMHGHKHNPDIFYDTAIENHKKLLVISGGTVFGYPNRKGNGFYIHTVKEDALYSKYIYLDENKRVDNVVTKLSGDMDIKYGLTLENIYKNVEYRVVQHINTEIIEGKEYIGWSKNIEERKVGVISTVYGLLILETLGSNAKYYVQKKEELIRSLWQFRHESGGWGAVSQITNTGAPEATAWVVLALFSVKSPLYKDALKDLYEILERMKDSINSNFTLGLIINILCKVDPDSKYIPDYCERLLDSAVKKDGKVKFWCSKCKENLIRKIEPSIVHTACAIIALYNSQEKGIISRDLQNELSDTREILLNKKLWGNTYEAISVQIGNKEDSLIVHYYTIAWILKALLQMDNFIDISLTQEAVDLLLKDYKNGYWDYEGNFYIWTIYDALTALEAYLLKK</sequence>
<evidence type="ECO:0000313" key="8">
    <source>
        <dbReference type="Proteomes" id="UP000286104"/>
    </source>
</evidence>
<dbReference type="AlphaFoldDB" id="A0A413ZWE2"/>